<feature type="domain" description="GspD-like N0" evidence="15">
    <location>
        <begin position="124"/>
        <end position="194"/>
    </location>
</feature>
<dbReference type="PANTHER" id="PTHR30332:SF25">
    <property type="entry name" value="SECRETIN XPSD"/>
    <property type="match status" value="1"/>
</dbReference>
<dbReference type="PRINTS" id="PR01032">
    <property type="entry name" value="PHAGEIV"/>
</dbReference>
<proteinExistence type="inferred from homology"/>
<dbReference type="Proteomes" id="UP000191980">
    <property type="component" value="Unassembled WGS sequence"/>
</dbReference>
<keyword evidence="17" id="KW-1185">Reference proteome</keyword>
<evidence type="ECO:0000256" key="12">
    <source>
        <dbReference type="SAM" id="SignalP"/>
    </source>
</evidence>
<dbReference type="PRINTS" id="PR00811">
    <property type="entry name" value="BCTERIALGSPD"/>
</dbReference>
<keyword evidence="4" id="KW-1134">Transmembrane beta strand</keyword>
<dbReference type="InterPro" id="IPR001775">
    <property type="entry name" value="GspD/PilQ"/>
</dbReference>
<dbReference type="GO" id="GO:0009279">
    <property type="term" value="C:cell outer membrane"/>
    <property type="evidence" value="ECO:0007669"/>
    <property type="project" value="UniProtKB-SubCell"/>
</dbReference>
<evidence type="ECO:0000259" key="15">
    <source>
        <dbReference type="Pfam" id="PF21305"/>
    </source>
</evidence>
<reference evidence="16 17" key="1">
    <citation type="submission" date="2015-12" db="EMBL/GenBank/DDBJ databases">
        <authorList>
            <person name="Shamseldin A."/>
            <person name="Moawad H."/>
            <person name="Abd El-Rahim W.M."/>
            <person name="Sadowsky M.J."/>
        </authorList>
    </citation>
    <scope>NUCLEOTIDE SEQUENCE [LARGE SCALE GENOMIC DNA]</scope>
    <source>
        <strain evidence="16 17">WF1</strain>
    </source>
</reference>
<dbReference type="GO" id="GO:0015628">
    <property type="term" value="P:protein secretion by the type II secretion system"/>
    <property type="evidence" value="ECO:0007669"/>
    <property type="project" value="InterPro"/>
</dbReference>
<dbReference type="Pfam" id="PF21305">
    <property type="entry name" value="type_II_gspD_N0"/>
    <property type="match status" value="1"/>
</dbReference>
<protein>
    <recommendedName>
        <fullName evidence="18">Type II secretion system protein GspD</fullName>
    </recommendedName>
</protein>
<dbReference type="STRING" id="1420851.AU255_01970"/>
<feature type="domain" description="Type II/III secretion system secretin-like" evidence="13">
    <location>
        <begin position="540"/>
        <end position="707"/>
    </location>
</feature>
<feature type="domain" description="NolW-like" evidence="14">
    <location>
        <begin position="362"/>
        <end position="466"/>
    </location>
</feature>
<evidence type="ECO:0000256" key="4">
    <source>
        <dbReference type="ARBA" id="ARBA00022452"/>
    </source>
</evidence>
<evidence type="ECO:0000256" key="6">
    <source>
        <dbReference type="ARBA" id="ARBA00022729"/>
    </source>
</evidence>
<evidence type="ECO:0000313" key="17">
    <source>
        <dbReference type="Proteomes" id="UP000191980"/>
    </source>
</evidence>
<evidence type="ECO:0000256" key="7">
    <source>
        <dbReference type="ARBA" id="ARBA00022927"/>
    </source>
</evidence>
<feature type="compositionally biased region" description="Polar residues" evidence="11">
    <location>
        <begin position="60"/>
        <end position="69"/>
    </location>
</feature>
<dbReference type="AlphaFoldDB" id="A0A1V8M557"/>
<dbReference type="Gene3D" id="3.30.1370.120">
    <property type="match status" value="2"/>
</dbReference>
<dbReference type="GO" id="GO:0015627">
    <property type="term" value="C:type II protein secretion system complex"/>
    <property type="evidence" value="ECO:0007669"/>
    <property type="project" value="InterPro"/>
</dbReference>
<organism evidence="16 17">
    <name type="scientific">Methyloprofundus sedimenti</name>
    <dbReference type="NCBI Taxonomy" id="1420851"/>
    <lineage>
        <taxon>Bacteria</taxon>
        <taxon>Pseudomonadati</taxon>
        <taxon>Pseudomonadota</taxon>
        <taxon>Gammaproteobacteria</taxon>
        <taxon>Methylococcales</taxon>
        <taxon>Methylococcaceae</taxon>
        <taxon>Methyloprofundus</taxon>
    </lineage>
</organism>
<keyword evidence="9" id="KW-0998">Cell outer membrane</keyword>
<accession>A0A1V8M557</accession>
<dbReference type="PROSITE" id="PS51257">
    <property type="entry name" value="PROKAR_LIPOPROTEIN"/>
    <property type="match status" value="1"/>
</dbReference>
<evidence type="ECO:0000313" key="16">
    <source>
        <dbReference type="EMBL" id="OQK16697.1"/>
    </source>
</evidence>
<dbReference type="OrthoDB" id="9775455at2"/>
<evidence type="ECO:0000259" key="14">
    <source>
        <dbReference type="Pfam" id="PF03958"/>
    </source>
</evidence>
<dbReference type="InterPro" id="IPR005644">
    <property type="entry name" value="NolW-like"/>
</dbReference>
<dbReference type="InterPro" id="IPR038591">
    <property type="entry name" value="NolW-like_sf"/>
</dbReference>
<evidence type="ECO:0000256" key="8">
    <source>
        <dbReference type="ARBA" id="ARBA00023136"/>
    </source>
</evidence>
<evidence type="ECO:0000256" key="2">
    <source>
        <dbReference type="ARBA" id="ARBA00006980"/>
    </source>
</evidence>
<dbReference type="EMBL" id="LPUF01000001">
    <property type="protein sequence ID" value="OQK16697.1"/>
    <property type="molecule type" value="Genomic_DNA"/>
</dbReference>
<dbReference type="InterPro" id="IPR004846">
    <property type="entry name" value="T2SS/T3SS_dom"/>
</dbReference>
<evidence type="ECO:0000256" key="3">
    <source>
        <dbReference type="ARBA" id="ARBA00022448"/>
    </source>
</evidence>
<keyword evidence="5" id="KW-0812">Transmembrane</keyword>
<feature type="signal peptide" evidence="12">
    <location>
        <begin position="1"/>
        <end position="23"/>
    </location>
</feature>
<feature type="chain" id="PRO_5010726973" description="Type II secretion system protein GspD" evidence="12">
    <location>
        <begin position="24"/>
        <end position="764"/>
    </location>
</feature>
<evidence type="ECO:0000256" key="1">
    <source>
        <dbReference type="ARBA" id="ARBA00004442"/>
    </source>
</evidence>
<dbReference type="InterPro" id="IPR049371">
    <property type="entry name" value="GspD-like_N0"/>
</dbReference>
<gene>
    <name evidence="16" type="ORF">AU255_01970</name>
</gene>
<name>A0A1V8M557_9GAMM</name>
<comment type="caution">
    <text evidence="16">The sequence shown here is derived from an EMBL/GenBank/DDBJ whole genome shotgun (WGS) entry which is preliminary data.</text>
</comment>
<feature type="region of interest" description="Disordered" evidence="11">
    <location>
        <begin position="47"/>
        <end position="74"/>
    </location>
</feature>
<keyword evidence="7" id="KW-0653">Protein transport</keyword>
<keyword evidence="6 12" id="KW-0732">Signal</keyword>
<dbReference type="Pfam" id="PF00263">
    <property type="entry name" value="Secretin"/>
    <property type="match status" value="1"/>
</dbReference>
<evidence type="ECO:0000256" key="11">
    <source>
        <dbReference type="SAM" id="MobiDB-lite"/>
    </source>
</evidence>
<dbReference type="RefSeq" id="WP_158083024.1">
    <property type="nucleotide sequence ID" value="NZ_LPUF01000001.1"/>
</dbReference>
<keyword evidence="3 10" id="KW-0813">Transport</keyword>
<evidence type="ECO:0000256" key="10">
    <source>
        <dbReference type="RuleBase" id="RU004004"/>
    </source>
</evidence>
<evidence type="ECO:0008006" key="18">
    <source>
        <dbReference type="Google" id="ProtNLM"/>
    </source>
</evidence>
<comment type="similarity">
    <text evidence="2">Belongs to the bacterial secretin family. GSP D subfamily.</text>
</comment>
<dbReference type="NCBIfam" id="TIGR02517">
    <property type="entry name" value="type_II_gspD"/>
    <property type="match status" value="1"/>
</dbReference>
<evidence type="ECO:0000256" key="9">
    <source>
        <dbReference type="ARBA" id="ARBA00023237"/>
    </source>
</evidence>
<dbReference type="Pfam" id="PF03958">
    <property type="entry name" value="Secretin_N"/>
    <property type="match status" value="2"/>
</dbReference>
<dbReference type="InterPro" id="IPR050810">
    <property type="entry name" value="Bact_Secretion_Sys_Channel"/>
</dbReference>
<sequence length="764" mass="82268">MNSCRKRISFLGLLVISSLSLTACESLSKFHLGPKLGIKIPIQEEGVELEDTSKDKTEQSDASTQSGETEPSDAVIFSQLDNNEDIKTEDKALQNKKYIGSGKFMAKTLKPAITQSRADGKYSINFDAADIGEVSKIILSDMLGENYILNPAVQGSITLQTTKPLHKDDLLPTLEMLLRANGAVLIKRDGVYRIEPDAAGVHSADASLITGMQLATGYQLKIIPLQYVGASDMAEVLKPVVPASAIIRMDLARNLLFVAGTKEELEKIIDLVNTFDVNYIAGLSFGLFPLENTEVASTVTDIEAIFNKGEQNPLSGMLRFISIKHLNAILVVTQQKAYLQEAQKWIARLDQQNGVIGEGGVIVYKVQHVDATELAATLNSVISGIATTKSKAVSIAPGQSLATINNQVNQPAKTAKVTTSSAQGNASLEGVNIIADEPNNALIIMAEPQQYRTLSKIIKHLDVMPLQVLIDASIVAVKLDGSLSYGVEWLFRNSGPDGLQGVGISGNASSLTSLALDAAAGGFTYGLVSTGNDVRLLFKALAKDNKINVLSSPTLMVLNNQEATIKVGDSVPIRTTESTNTNASVNPIQTSSITMLDTGVILKVKPRVNASGQVILEIDQSVDTASTTESSSIDSPTILKRQIQTSVAVVSGESIVLGGLINESHTFNNTGIPFLKDIPYVGWLFGSVSKSVVKDELIVVITPRVVQNKIDARKVTDEFKRKLTGIYYDEDEWTPGADQPLRGYDGIEIQTEQQRVEPFVAEEP</sequence>
<comment type="subcellular location">
    <subcellularLocation>
        <location evidence="1 10">Cell outer membrane</location>
    </subcellularLocation>
</comment>
<evidence type="ECO:0000256" key="5">
    <source>
        <dbReference type="ARBA" id="ARBA00022692"/>
    </source>
</evidence>
<keyword evidence="8" id="KW-0472">Membrane</keyword>
<evidence type="ECO:0000259" key="13">
    <source>
        <dbReference type="Pfam" id="PF00263"/>
    </source>
</evidence>
<feature type="domain" description="NolW-like" evidence="14">
    <location>
        <begin position="221"/>
        <end position="277"/>
    </location>
</feature>
<dbReference type="PANTHER" id="PTHR30332">
    <property type="entry name" value="PROBABLE GENERAL SECRETION PATHWAY PROTEIN D"/>
    <property type="match status" value="1"/>
</dbReference>
<dbReference type="InterPro" id="IPR013356">
    <property type="entry name" value="T2SS_GspD"/>
</dbReference>